<proteinExistence type="predicted"/>
<accession>A0A2M4CEA6</accession>
<sequence length="74" mass="8344">MLLTLLVLARVQSRSVQKDSAATVHSTVLLDRRFNTFPRTSTTILNTPCDRISLFIIVVIRDDDCSSVIALIRR</sequence>
<protein>
    <submittedName>
        <fullName evidence="1">Putative secreted protein</fullName>
    </submittedName>
</protein>
<dbReference type="EMBL" id="GGFJ01014127">
    <property type="protein sequence ID" value="MBW63268.1"/>
    <property type="molecule type" value="Transcribed_RNA"/>
</dbReference>
<dbReference type="AlphaFoldDB" id="A0A2M4CEA6"/>
<evidence type="ECO:0000313" key="1">
    <source>
        <dbReference type="EMBL" id="MBW63268.1"/>
    </source>
</evidence>
<reference evidence="1" key="1">
    <citation type="submission" date="2018-01" db="EMBL/GenBank/DDBJ databases">
        <title>An insight into the sialome of Amazonian anophelines.</title>
        <authorList>
            <person name="Ribeiro J.M."/>
            <person name="Scarpassa V."/>
            <person name="Calvo E."/>
        </authorList>
    </citation>
    <scope>NUCLEOTIDE SEQUENCE</scope>
    <source>
        <tissue evidence="1">Salivary glands</tissue>
    </source>
</reference>
<organism evidence="1">
    <name type="scientific">Anopheles marajoara</name>
    <dbReference type="NCBI Taxonomy" id="58244"/>
    <lineage>
        <taxon>Eukaryota</taxon>
        <taxon>Metazoa</taxon>
        <taxon>Ecdysozoa</taxon>
        <taxon>Arthropoda</taxon>
        <taxon>Hexapoda</taxon>
        <taxon>Insecta</taxon>
        <taxon>Pterygota</taxon>
        <taxon>Neoptera</taxon>
        <taxon>Endopterygota</taxon>
        <taxon>Diptera</taxon>
        <taxon>Nematocera</taxon>
        <taxon>Culicoidea</taxon>
        <taxon>Culicidae</taxon>
        <taxon>Anophelinae</taxon>
        <taxon>Anopheles</taxon>
    </lineage>
</organism>
<name>A0A2M4CEA6_9DIPT</name>